<dbReference type="InterPro" id="IPR035889">
    <property type="entry name" value="Light-harvesting_complex"/>
</dbReference>
<keyword evidence="5" id="KW-0042">Antenna complex</keyword>
<accession>A0A7C9GVW6</accession>
<evidence type="ECO:0000256" key="4">
    <source>
        <dbReference type="ARBA" id="ARBA00022494"/>
    </source>
</evidence>
<evidence type="ECO:0000313" key="17">
    <source>
        <dbReference type="Proteomes" id="UP000481327"/>
    </source>
</evidence>
<evidence type="ECO:0000256" key="2">
    <source>
        <dbReference type="ARBA" id="ARBA00004249"/>
    </source>
</evidence>
<comment type="caution">
    <text evidence="16">The sequence shown here is derived from an EMBL/GenBank/DDBJ whole genome shotgun (WGS) entry which is preliminary data.</text>
</comment>
<protein>
    <submittedName>
        <fullName evidence="16">Light-harvesting protein</fullName>
    </submittedName>
</protein>
<dbReference type="Proteomes" id="UP000481327">
    <property type="component" value="Unassembled WGS sequence"/>
</dbReference>
<name>A0A7C9GVW6_9SPHN</name>
<keyword evidence="3" id="KW-1003">Cell membrane</keyword>
<evidence type="ECO:0000259" key="15">
    <source>
        <dbReference type="Pfam" id="PF00556"/>
    </source>
</evidence>
<organism evidence="16 17">
    <name type="scientific">Sandarakinorhabdus fusca</name>
    <dbReference type="NCBI Taxonomy" id="1439888"/>
    <lineage>
        <taxon>Bacteria</taxon>
        <taxon>Pseudomonadati</taxon>
        <taxon>Pseudomonadota</taxon>
        <taxon>Alphaproteobacteria</taxon>
        <taxon>Sphingomonadales</taxon>
        <taxon>Sphingosinicellaceae</taxon>
        <taxon>Sandarakinorhabdus</taxon>
    </lineage>
</organism>
<proteinExistence type="predicted"/>
<evidence type="ECO:0000256" key="9">
    <source>
        <dbReference type="ARBA" id="ARBA00022956"/>
    </source>
</evidence>
<dbReference type="EMBL" id="WIOL01000001">
    <property type="protein sequence ID" value="MQT16334.1"/>
    <property type="molecule type" value="Genomic_DNA"/>
</dbReference>
<keyword evidence="12 14" id="KW-0472">Membrane</keyword>
<feature type="transmembrane region" description="Helical" evidence="14">
    <location>
        <begin position="6"/>
        <end position="30"/>
    </location>
</feature>
<keyword evidence="10 14" id="KW-1133">Transmembrane helix</keyword>
<gene>
    <name evidence="16" type="ORF">F3168_03565</name>
</gene>
<evidence type="ECO:0000256" key="6">
    <source>
        <dbReference type="ARBA" id="ARBA00022692"/>
    </source>
</evidence>
<evidence type="ECO:0000256" key="1">
    <source>
        <dbReference type="ARBA" id="ARBA00002455"/>
    </source>
</evidence>
<evidence type="ECO:0000256" key="3">
    <source>
        <dbReference type="ARBA" id="ARBA00022475"/>
    </source>
</evidence>
<dbReference type="SUPFAM" id="SSF56918">
    <property type="entry name" value="Light-harvesting complex subunits"/>
    <property type="match status" value="1"/>
</dbReference>
<keyword evidence="7" id="KW-0479">Metal-binding</keyword>
<keyword evidence="17" id="KW-1185">Reference proteome</keyword>
<dbReference type="GO" id="GO:0019684">
    <property type="term" value="P:photosynthesis, light reaction"/>
    <property type="evidence" value="ECO:0007669"/>
    <property type="project" value="InterPro"/>
</dbReference>
<keyword evidence="9" id="KW-0076">Bacteriochlorophyll</keyword>
<feature type="domain" description="Antenna complex alpha/beta subunit" evidence="15">
    <location>
        <begin position="4"/>
        <end position="41"/>
    </location>
</feature>
<keyword evidence="4" id="KW-0148">Chlorophyll</keyword>
<dbReference type="GO" id="GO:0046872">
    <property type="term" value="F:metal ion binding"/>
    <property type="evidence" value="ECO:0007669"/>
    <property type="project" value="UniProtKB-KW"/>
</dbReference>
<dbReference type="PRINTS" id="PR00673">
    <property type="entry name" value="LIGHTHARVSTA"/>
</dbReference>
<reference evidence="16 17" key="1">
    <citation type="submission" date="2019-09" db="EMBL/GenBank/DDBJ databases">
        <title>Polymorphobacter sp. isolated from a lake in China.</title>
        <authorList>
            <person name="Liu Z."/>
        </authorList>
    </citation>
    <scope>NUCLEOTIDE SEQUENCE [LARGE SCALE GENOMIC DNA]</scope>
    <source>
        <strain evidence="16 17">D40P</strain>
    </source>
</reference>
<keyword evidence="8" id="KW-0460">Magnesium</keyword>
<dbReference type="InterPro" id="IPR018332">
    <property type="entry name" value="Antenna_alpha"/>
</dbReference>
<dbReference type="AlphaFoldDB" id="A0A7C9GVW6"/>
<dbReference type="RefSeq" id="WP_152576741.1">
    <property type="nucleotide sequence ID" value="NZ_JAATJI010000001.1"/>
</dbReference>
<sequence length="66" mass="7008">MNEGRIWLYVRPTVGIPLFFIAFVLAALAVHASILNNTTWFAAYWQGAAPVATSAEAPTATATKAG</sequence>
<dbReference type="GO" id="GO:0030077">
    <property type="term" value="C:plasma membrane light-harvesting complex"/>
    <property type="evidence" value="ECO:0007669"/>
    <property type="project" value="InterPro"/>
</dbReference>
<evidence type="ECO:0000256" key="8">
    <source>
        <dbReference type="ARBA" id="ARBA00022842"/>
    </source>
</evidence>
<evidence type="ECO:0000313" key="16">
    <source>
        <dbReference type="EMBL" id="MQT16334.1"/>
    </source>
</evidence>
<evidence type="ECO:0000256" key="7">
    <source>
        <dbReference type="ARBA" id="ARBA00022723"/>
    </source>
</evidence>
<evidence type="ECO:0000256" key="12">
    <source>
        <dbReference type="ARBA" id="ARBA00023136"/>
    </source>
</evidence>
<evidence type="ECO:0000256" key="14">
    <source>
        <dbReference type="SAM" id="Phobius"/>
    </source>
</evidence>
<dbReference type="InterPro" id="IPR000066">
    <property type="entry name" value="Antenna_a/b"/>
</dbReference>
<dbReference type="GO" id="GO:0005886">
    <property type="term" value="C:plasma membrane"/>
    <property type="evidence" value="ECO:0007669"/>
    <property type="project" value="UniProtKB-SubCell"/>
</dbReference>
<evidence type="ECO:0000256" key="5">
    <source>
        <dbReference type="ARBA" id="ARBA00022549"/>
    </source>
</evidence>
<comment type="subcellular location">
    <subcellularLocation>
        <location evidence="2">Cell inner membrane</location>
        <topology evidence="2">Single-pass type II membrane protein</topology>
    </subcellularLocation>
</comment>
<dbReference type="Gene3D" id="4.10.220.20">
    <property type="entry name" value="Light-harvesting complex"/>
    <property type="match status" value="1"/>
</dbReference>
<evidence type="ECO:0000256" key="13">
    <source>
        <dbReference type="ARBA" id="ARBA00023243"/>
    </source>
</evidence>
<keyword evidence="13" id="KW-0437">Light-harvesting polypeptide</keyword>
<evidence type="ECO:0000256" key="10">
    <source>
        <dbReference type="ARBA" id="ARBA00022989"/>
    </source>
</evidence>
<dbReference type="GO" id="GO:0042314">
    <property type="term" value="F:bacteriochlorophyll binding"/>
    <property type="evidence" value="ECO:0007669"/>
    <property type="project" value="UniProtKB-KW"/>
</dbReference>
<keyword evidence="6 14" id="KW-0812">Transmembrane</keyword>
<comment type="function">
    <text evidence="1">Antenna complexes are light-harvesting systems, which transfer the excitation energy to the reaction centers.</text>
</comment>
<keyword evidence="11" id="KW-0157">Chromophore</keyword>
<evidence type="ECO:0000256" key="11">
    <source>
        <dbReference type="ARBA" id="ARBA00022991"/>
    </source>
</evidence>
<dbReference type="Pfam" id="PF00556">
    <property type="entry name" value="LHC"/>
    <property type="match status" value="1"/>
</dbReference>